<accession>A0A316UZW0</accession>
<feature type="binding site" evidence="7">
    <location>
        <position position="30"/>
    </location>
    <ligand>
        <name>Ca(2+)</name>
        <dbReference type="ChEBI" id="CHEBI:29108"/>
    </ligand>
</feature>
<feature type="transmembrane region" description="Helical" evidence="9">
    <location>
        <begin position="98"/>
        <end position="116"/>
    </location>
</feature>
<dbReference type="RefSeq" id="XP_025363327.1">
    <property type="nucleotide sequence ID" value="XM_025505585.1"/>
</dbReference>
<evidence type="ECO:0000313" key="10">
    <source>
        <dbReference type="EMBL" id="PWN28715.1"/>
    </source>
</evidence>
<dbReference type="PANTHER" id="PTHR46187:SF3">
    <property type="entry name" value="ALKALINE CERAMIDASE 3"/>
    <property type="match status" value="1"/>
</dbReference>
<dbReference type="GeneID" id="37027408"/>
<dbReference type="GO" id="GO:0046514">
    <property type="term" value="P:ceramide catabolic process"/>
    <property type="evidence" value="ECO:0007669"/>
    <property type="project" value="TreeGrafter"/>
</dbReference>
<feature type="binding site" evidence="7">
    <location>
        <position position="28"/>
    </location>
    <ligand>
        <name>Ca(2+)</name>
        <dbReference type="ChEBI" id="CHEBI:29108"/>
    </ligand>
</feature>
<dbReference type="InterPro" id="IPR008901">
    <property type="entry name" value="ACER"/>
</dbReference>
<comment type="similarity">
    <text evidence="2">Belongs to the alkaline ceramidase family.</text>
</comment>
<comment type="subcellular location">
    <subcellularLocation>
        <location evidence="1">Membrane</location>
        <topology evidence="1">Multi-pass membrane protein</topology>
    </subcellularLocation>
</comment>
<organism evidence="10 11">
    <name type="scientific">Jaminaea rosea</name>
    <dbReference type="NCBI Taxonomy" id="1569628"/>
    <lineage>
        <taxon>Eukaryota</taxon>
        <taxon>Fungi</taxon>
        <taxon>Dikarya</taxon>
        <taxon>Basidiomycota</taxon>
        <taxon>Ustilaginomycotina</taxon>
        <taxon>Exobasidiomycetes</taxon>
        <taxon>Microstromatales</taxon>
        <taxon>Microstromatales incertae sedis</taxon>
        <taxon>Jaminaea</taxon>
    </lineage>
</organism>
<evidence type="ECO:0000256" key="6">
    <source>
        <dbReference type="ARBA" id="ARBA00023136"/>
    </source>
</evidence>
<feature type="transmembrane region" description="Helical" evidence="9">
    <location>
        <begin position="202"/>
        <end position="219"/>
    </location>
</feature>
<dbReference type="OrthoDB" id="187171at2759"/>
<feature type="transmembrane region" description="Helical" evidence="9">
    <location>
        <begin position="128"/>
        <end position="150"/>
    </location>
</feature>
<evidence type="ECO:0000256" key="7">
    <source>
        <dbReference type="PIRSR" id="PIRSR608901-1"/>
    </source>
</evidence>
<keyword evidence="7" id="KW-0106">Calcium</keyword>
<evidence type="ECO:0000256" key="1">
    <source>
        <dbReference type="ARBA" id="ARBA00004141"/>
    </source>
</evidence>
<dbReference type="STRING" id="1569628.A0A316UZW0"/>
<evidence type="ECO:0000313" key="11">
    <source>
        <dbReference type="Proteomes" id="UP000245884"/>
    </source>
</evidence>
<keyword evidence="8" id="KW-0862">Zinc</keyword>
<dbReference type="Proteomes" id="UP000245884">
    <property type="component" value="Unassembled WGS sequence"/>
</dbReference>
<comment type="cofactor">
    <cofactor evidence="8">
        <name>Zn(2+)</name>
        <dbReference type="ChEBI" id="CHEBI:29105"/>
    </cofactor>
</comment>
<reference evidence="10 11" key="1">
    <citation type="journal article" date="2018" name="Mol. Biol. Evol.">
        <title>Broad Genomic Sampling Reveals a Smut Pathogenic Ancestry of the Fungal Clade Ustilaginomycotina.</title>
        <authorList>
            <person name="Kijpornyongpan T."/>
            <person name="Mondo S.J."/>
            <person name="Barry K."/>
            <person name="Sandor L."/>
            <person name="Lee J."/>
            <person name="Lipzen A."/>
            <person name="Pangilinan J."/>
            <person name="LaButti K."/>
            <person name="Hainaut M."/>
            <person name="Henrissat B."/>
            <person name="Grigoriev I.V."/>
            <person name="Spatafora J.W."/>
            <person name="Aime M.C."/>
        </authorList>
    </citation>
    <scope>NUCLEOTIDE SEQUENCE [LARGE SCALE GENOMIC DNA]</scope>
    <source>
        <strain evidence="10 11">MCA 5214</strain>
    </source>
</reference>
<feature type="transmembrane region" description="Helical" evidence="9">
    <location>
        <begin position="71"/>
        <end position="92"/>
    </location>
</feature>
<evidence type="ECO:0000256" key="9">
    <source>
        <dbReference type="SAM" id="Phobius"/>
    </source>
</evidence>
<protein>
    <recommendedName>
        <fullName evidence="12">Alkaline phytoceramidase</fullName>
    </recommendedName>
</protein>
<keyword evidence="6 9" id="KW-0472">Membrane</keyword>
<dbReference type="AlphaFoldDB" id="A0A316UZW0"/>
<keyword evidence="7" id="KW-0479">Metal-binding</keyword>
<gene>
    <name evidence="10" type="ORF">BDZ90DRAFT_230737</name>
</gene>
<keyword evidence="5 9" id="KW-1133">Transmembrane helix</keyword>
<keyword evidence="11" id="KW-1185">Reference proteome</keyword>
<keyword evidence="4" id="KW-0378">Hydrolase</keyword>
<evidence type="ECO:0000256" key="2">
    <source>
        <dbReference type="ARBA" id="ARBA00009780"/>
    </source>
</evidence>
<feature type="transmembrane region" description="Helical" evidence="9">
    <location>
        <begin position="162"/>
        <end position="181"/>
    </location>
</feature>
<dbReference type="Pfam" id="PF05875">
    <property type="entry name" value="Ceramidase"/>
    <property type="match status" value="1"/>
</dbReference>
<proteinExistence type="inferred from homology"/>
<dbReference type="EMBL" id="KZ819664">
    <property type="protein sequence ID" value="PWN28715.1"/>
    <property type="molecule type" value="Genomic_DNA"/>
</dbReference>
<evidence type="ECO:0000256" key="3">
    <source>
        <dbReference type="ARBA" id="ARBA00022692"/>
    </source>
</evidence>
<feature type="binding site" evidence="7">
    <location>
        <position position="41"/>
    </location>
    <ligand>
        <name>Ca(2+)</name>
        <dbReference type="ChEBI" id="CHEBI:29108"/>
    </ligand>
</feature>
<dbReference type="GO" id="GO:0046513">
    <property type="term" value="P:ceramide biosynthetic process"/>
    <property type="evidence" value="ECO:0007669"/>
    <property type="project" value="TreeGrafter"/>
</dbReference>
<dbReference type="GO" id="GO:0016811">
    <property type="term" value="F:hydrolase activity, acting on carbon-nitrogen (but not peptide) bonds, in linear amides"/>
    <property type="evidence" value="ECO:0007669"/>
    <property type="project" value="InterPro"/>
</dbReference>
<evidence type="ECO:0000256" key="5">
    <source>
        <dbReference type="ARBA" id="ARBA00022989"/>
    </source>
</evidence>
<evidence type="ECO:0008006" key="12">
    <source>
        <dbReference type="Google" id="ProtNLM"/>
    </source>
</evidence>
<dbReference type="PANTHER" id="PTHR46187">
    <property type="entry name" value="ALKALINE CERAMIDASE 3"/>
    <property type="match status" value="1"/>
</dbReference>
<dbReference type="GO" id="GO:0046872">
    <property type="term" value="F:metal ion binding"/>
    <property type="evidence" value="ECO:0007669"/>
    <property type="project" value="UniProtKB-KW"/>
</dbReference>
<feature type="binding site" evidence="8">
    <location>
        <position position="89"/>
    </location>
    <ligand>
        <name>Zn(2+)</name>
        <dbReference type="ChEBI" id="CHEBI:29105"/>
        <note>catalytic</note>
    </ligand>
</feature>
<sequence>MAWTAQHHGMDGLLPQGYWGPITSSLLWCEDKYRWSKYIAEPMNSVTNLAFIALALYGARNSLRSKLPWRYTVTNLGIALVGLGSLAFHATLLYEAQLLDELPMIYTSLCLSYCILEDSRRNDPKGKKYGVSLPLGLAGSGGLITAGYLALPNPILHQVAYAAIQIATTGRVLWLLFAAGSPLGKLDDGGEARRKRAMIRKSYVFGTAVFLLGFAIWNIDNALWVA</sequence>
<name>A0A316UZW0_9BASI</name>
<evidence type="ECO:0000256" key="4">
    <source>
        <dbReference type="ARBA" id="ARBA00022801"/>
    </source>
</evidence>
<dbReference type="GO" id="GO:0005789">
    <property type="term" value="C:endoplasmic reticulum membrane"/>
    <property type="evidence" value="ECO:0007669"/>
    <property type="project" value="TreeGrafter"/>
</dbReference>
<keyword evidence="3 9" id="KW-0812">Transmembrane</keyword>
<evidence type="ECO:0000256" key="8">
    <source>
        <dbReference type="PIRSR" id="PIRSR608901-2"/>
    </source>
</evidence>